<dbReference type="PANTHER" id="PTHR34883">
    <property type="entry name" value="SERINE-RICH PROTEIN, PUTATIVE-RELATED-RELATED"/>
    <property type="match status" value="1"/>
</dbReference>
<feature type="signal peptide" evidence="3">
    <location>
        <begin position="1"/>
        <end position="17"/>
    </location>
</feature>
<accession>A0AAD5VZI9</accession>
<evidence type="ECO:0000313" key="5">
    <source>
        <dbReference type="Proteomes" id="UP001213000"/>
    </source>
</evidence>
<evidence type="ECO:0000256" key="1">
    <source>
        <dbReference type="SAM" id="MobiDB-lite"/>
    </source>
</evidence>
<dbReference type="Gene3D" id="2.60.40.420">
    <property type="entry name" value="Cupredoxins - blue copper proteins"/>
    <property type="match status" value="1"/>
</dbReference>
<evidence type="ECO:0000256" key="3">
    <source>
        <dbReference type="SAM" id="SignalP"/>
    </source>
</evidence>
<keyword evidence="2" id="KW-0472">Membrane</keyword>
<feature type="region of interest" description="Disordered" evidence="1">
    <location>
        <begin position="172"/>
        <end position="200"/>
    </location>
</feature>
<dbReference type="PANTHER" id="PTHR34883:SF15">
    <property type="entry name" value="EXTRACELLULAR SERINE-RICH PROTEIN"/>
    <property type="match status" value="1"/>
</dbReference>
<gene>
    <name evidence="4" type="ORF">NP233_g2072</name>
</gene>
<keyword evidence="2" id="KW-0812">Transmembrane</keyword>
<organism evidence="4 5">
    <name type="scientific">Leucocoprinus birnbaumii</name>
    <dbReference type="NCBI Taxonomy" id="56174"/>
    <lineage>
        <taxon>Eukaryota</taxon>
        <taxon>Fungi</taxon>
        <taxon>Dikarya</taxon>
        <taxon>Basidiomycota</taxon>
        <taxon>Agaricomycotina</taxon>
        <taxon>Agaricomycetes</taxon>
        <taxon>Agaricomycetidae</taxon>
        <taxon>Agaricales</taxon>
        <taxon>Agaricineae</taxon>
        <taxon>Agaricaceae</taxon>
        <taxon>Leucocoprinus</taxon>
    </lineage>
</organism>
<evidence type="ECO:0008006" key="6">
    <source>
        <dbReference type="Google" id="ProtNLM"/>
    </source>
</evidence>
<name>A0AAD5VZI9_9AGAR</name>
<feature type="transmembrane region" description="Helical" evidence="2">
    <location>
        <begin position="205"/>
        <end position="227"/>
    </location>
</feature>
<evidence type="ECO:0000256" key="2">
    <source>
        <dbReference type="SAM" id="Phobius"/>
    </source>
</evidence>
<dbReference type="AlphaFoldDB" id="A0AAD5VZI9"/>
<dbReference type="Proteomes" id="UP001213000">
    <property type="component" value="Unassembled WGS sequence"/>
</dbReference>
<keyword evidence="5" id="KW-1185">Reference proteome</keyword>
<sequence>MRALSALLVSLAALVSAEDFLVLVGQNNTLTYSPESVNAQAGDTISFRFLSKNHTVTQSTFADPCQPLTSPVPGVNSGFMPVPAGSTSFPQWTITLEDASSPLWFYCAQTGHCQAGMVFALNPTANKTFAAFQATAMGSSSSGSGAGSSGGATAVSSAGSLTASLTDISSTGAAATGTATSPTESTSTTSGTGSDSTGNNGAMSISMGGTVVLSSVMLVLGASVFMVV</sequence>
<comment type="caution">
    <text evidence="4">The sequence shown here is derived from an EMBL/GenBank/DDBJ whole genome shotgun (WGS) entry which is preliminary data.</text>
</comment>
<protein>
    <recommendedName>
        <fullName evidence="6">Cupredoxin</fullName>
    </recommendedName>
</protein>
<evidence type="ECO:0000313" key="4">
    <source>
        <dbReference type="EMBL" id="KAJ3574001.1"/>
    </source>
</evidence>
<proteinExistence type="predicted"/>
<dbReference type="EMBL" id="JANIEX010000084">
    <property type="protein sequence ID" value="KAJ3574001.1"/>
    <property type="molecule type" value="Genomic_DNA"/>
</dbReference>
<feature type="compositionally biased region" description="Low complexity" evidence="1">
    <location>
        <begin position="172"/>
        <end position="198"/>
    </location>
</feature>
<dbReference type="InterPro" id="IPR052953">
    <property type="entry name" value="Ser-rich/MCO-related"/>
</dbReference>
<dbReference type="InterPro" id="IPR008972">
    <property type="entry name" value="Cupredoxin"/>
</dbReference>
<feature type="chain" id="PRO_5041927306" description="Cupredoxin" evidence="3">
    <location>
        <begin position="18"/>
        <end position="228"/>
    </location>
</feature>
<keyword evidence="2" id="KW-1133">Transmembrane helix</keyword>
<dbReference type="CDD" id="cd00920">
    <property type="entry name" value="Cupredoxin"/>
    <property type="match status" value="1"/>
</dbReference>
<dbReference type="SUPFAM" id="SSF49503">
    <property type="entry name" value="Cupredoxins"/>
    <property type="match status" value="1"/>
</dbReference>
<keyword evidence="3" id="KW-0732">Signal</keyword>
<reference evidence="4" key="1">
    <citation type="submission" date="2022-07" db="EMBL/GenBank/DDBJ databases">
        <title>Genome Sequence of Leucocoprinus birnbaumii.</title>
        <authorList>
            <person name="Buettner E."/>
        </authorList>
    </citation>
    <scope>NUCLEOTIDE SEQUENCE</scope>
    <source>
        <strain evidence="4">VT141</strain>
    </source>
</reference>